<protein>
    <recommendedName>
        <fullName evidence="4">DUF4352 domain-containing protein</fullName>
    </recommendedName>
</protein>
<dbReference type="RefSeq" id="WP_323077967.1">
    <property type="nucleotide sequence ID" value="NZ_CBCSKM010000001.1"/>
</dbReference>
<dbReference type="Proteomes" id="UP001292216">
    <property type="component" value="Unassembled WGS sequence"/>
</dbReference>
<keyword evidence="3" id="KW-1185">Reference proteome</keyword>
<proteinExistence type="predicted"/>
<feature type="chain" id="PRO_5047337798" description="DUF4352 domain-containing protein" evidence="1">
    <location>
        <begin position="26"/>
        <end position="835"/>
    </location>
</feature>
<comment type="caution">
    <text evidence="2">The sequence shown here is derived from an EMBL/GenBank/DDBJ whole genome shotgun (WGS) entry which is preliminary data.</text>
</comment>
<accession>A0ABU5PN63</accession>
<evidence type="ECO:0000313" key="3">
    <source>
        <dbReference type="Proteomes" id="UP001292216"/>
    </source>
</evidence>
<dbReference type="EMBL" id="JAYERP010000001">
    <property type="protein sequence ID" value="MEA3571379.1"/>
    <property type="molecule type" value="Genomic_DNA"/>
</dbReference>
<reference evidence="2 3" key="1">
    <citation type="submission" date="2023-12" db="EMBL/GenBank/DDBJ databases">
        <title>Whole genome sequencing of Paenibacillus phoenicis isolated from the Phoenix Mars Lander spacecraft assembly facility.</title>
        <authorList>
            <person name="Garcia A."/>
            <person name="Venkateswaran K."/>
        </authorList>
    </citation>
    <scope>NUCLEOTIDE SEQUENCE [LARGE SCALE GENOMIC DNA]</scope>
    <source>
        <strain evidence="2 3">3PO2SA</strain>
    </source>
</reference>
<evidence type="ECO:0000313" key="2">
    <source>
        <dbReference type="EMBL" id="MEA3571379.1"/>
    </source>
</evidence>
<evidence type="ECO:0008006" key="4">
    <source>
        <dbReference type="Google" id="ProtNLM"/>
    </source>
</evidence>
<evidence type="ECO:0000256" key="1">
    <source>
        <dbReference type="SAM" id="SignalP"/>
    </source>
</evidence>
<name>A0ABU5PN63_9BACL</name>
<gene>
    <name evidence="2" type="ORF">U9M73_15600</name>
</gene>
<sequence>MKKLPVTAAALGLLLLSSNATGAMAASTSTTKATTTKQTPATVHTLANLNPIKIATKSTVRLTDVNILTLDEESILTYTLTITNKDDKTLDLLDYWSKVKTTSGTTYSTFLMTKDKEKKKLSAGSSTTLTYVAKVGSTTKISDLVFQVIKWDFSQTNYESLKGQFKVPVAYLTSTPTGQSKTLKVFDTPIKVKIGQVAQYTLGDYNYLNVGVDVQNIGYKVFEDPKVKFVIKASNGASYPLSADTTSSDYKIQPQANKTLNLMAEIPKSIKIAGAELQIVQEDETTKLTLPIATLQLPAVSTKNAAVQANIEKYISLGSGKIAVSVNSSTLLQSFDEHDLTIRFKLRNTTGTTVTVPKYQFEVQTSDGYRLPITTQALDSLVLQPLEEKYLNLHVTIPSGVSPSNPQLFMNLPAAENTTDTFSYPVGIFALPQMQALQNMIGQKQFVQTSNGILGVTLSSIQRLPWSDGDLVSAKITIDNTGYKTVLLPELTAQIKVDAAKLTSATQLISTQTVGLLGAGMSTDVYIVSKVPSYLDFSQLQISLLEKLGESATSQWIQFSSTGSLPDLPEIKSGHSYKIETSGREQELRVLRSFVYGGTSYDLIYTELESKNLEDHQLDLSQLAGSYESANGQVYKATVSQIDTSVGPEEKSIVSLWAKIPKTTPSSDMKLIVGEGITDGKLTPVKEQPTGYVNAASFALAVSQPTVSNTLTALNIPPYNLTVKSVGANLTGSSSVNVQFDYNLTRSLDYAIGEFEHKYLFEIVDTSTGRTFEQEYSPEKDLKLTSGGTVSFSINDSTFEGKSSGSFYLNVYDLFQGQKVKLGSQGFYYLSLIDE</sequence>
<feature type="signal peptide" evidence="1">
    <location>
        <begin position="1"/>
        <end position="25"/>
    </location>
</feature>
<organism evidence="2 3">
    <name type="scientific">Paenibacillus phoenicis</name>
    <dbReference type="NCBI Taxonomy" id="554117"/>
    <lineage>
        <taxon>Bacteria</taxon>
        <taxon>Bacillati</taxon>
        <taxon>Bacillota</taxon>
        <taxon>Bacilli</taxon>
        <taxon>Bacillales</taxon>
        <taxon>Paenibacillaceae</taxon>
        <taxon>Paenibacillus</taxon>
    </lineage>
</organism>
<keyword evidence="1" id="KW-0732">Signal</keyword>